<protein>
    <submittedName>
        <fullName evidence="1">Uncharacterized protein</fullName>
    </submittedName>
</protein>
<sequence>MISRNLLLELKQILEEDFNLKLSLEQVMEIGTILLAYVETLLKIESASKGGVEHA</sequence>
<dbReference type="STRING" id="1618574.UT24_C0005G0055"/>
<proteinExistence type="predicted"/>
<name>A0A0G0MLR7_9BACT</name>
<comment type="caution">
    <text evidence="1">The sequence shown here is derived from an EMBL/GenBank/DDBJ whole genome shotgun (WGS) entry which is preliminary data.</text>
</comment>
<gene>
    <name evidence="1" type="ORF">UT24_C0005G0055</name>
</gene>
<accession>A0A0G0MLR7</accession>
<evidence type="ECO:0000313" key="1">
    <source>
        <dbReference type="EMBL" id="KKR01346.1"/>
    </source>
</evidence>
<evidence type="ECO:0000313" key="2">
    <source>
        <dbReference type="Proteomes" id="UP000033881"/>
    </source>
</evidence>
<dbReference type="Proteomes" id="UP000033881">
    <property type="component" value="Unassembled WGS sequence"/>
</dbReference>
<reference evidence="1 2" key="1">
    <citation type="journal article" date="2015" name="Nature">
        <title>rRNA introns, odd ribosomes, and small enigmatic genomes across a large radiation of phyla.</title>
        <authorList>
            <person name="Brown C.T."/>
            <person name="Hug L.A."/>
            <person name="Thomas B.C."/>
            <person name="Sharon I."/>
            <person name="Castelle C.J."/>
            <person name="Singh A."/>
            <person name="Wilkins M.J."/>
            <person name="Williams K.H."/>
            <person name="Banfield J.F."/>
        </authorList>
    </citation>
    <scope>NUCLEOTIDE SEQUENCE [LARGE SCALE GENOMIC DNA]</scope>
</reference>
<organism evidence="1 2">
    <name type="scientific">Candidatus Woesebacteria bacterium GW2011_GWB1_39_12</name>
    <dbReference type="NCBI Taxonomy" id="1618574"/>
    <lineage>
        <taxon>Bacteria</taxon>
        <taxon>Candidatus Woeseibacteriota</taxon>
    </lineage>
</organism>
<dbReference type="EMBL" id="LBWB01000005">
    <property type="protein sequence ID" value="KKR01346.1"/>
    <property type="molecule type" value="Genomic_DNA"/>
</dbReference>
<dbReference type="AlphaFoldDB" id="A0A0G0MLR7"/>